<sequence>MKILRGGSTGICFSLAFALYTCCLATTARSQAAPPLQIQSPAPAQVVFEAPSDFNRRVFVVDKDGFRSMRFGNLSGEDQSRIRLGHPEQLPMPYLRSAAVGLAVPLRLERLLMIGLGGGAFPSFVQARLPEVYVDAVEIDPVVARIAKKYFSLKEAEKLRVHVVDAVEFVKQRNTLYDYIFLDAYDADELPMSLTTHRFFRDIRANLAPGGVVVVNIAISSDYKTRKLIGKLSGYYDHCLQMRSTPSLNDVLLLSDAPIPESHELIARVEKFGATGIAMRQHIDAAKDCT</sequence>
<evidence type="ECO:0000256" key="2">
    <source>
        <dbReference type="ARBA" id="ARBA00022679"/>
    </source>
</evidence>
<keyword evidence="2 4" id="KW-0808">Transferase</keyword>
<dbReference type="PANTHER" id="PTHR43317:SF1">
    <property type="entry name" value="THERMOSPERMINE SYNTHASE ACAULIS5"/>
    <property type="match status" value="1"/>
</dbReference>
<accession>A0A4R2KG47</accession>
<feature type="active site" description="Proton acceptor" evidence="4">
    <location>
        <position position="183"/>
    </location>
</feature>
<comment type="similarity">
    <text evidence="1">Belongs to the spermidine/spermine synthase family.</text>
</comment>
<dbReference type="PANTHER" id="PTHR43317">
    <property type="entry name" value="THERMOSPERMINE SYNTHASE ACAULIS5"/>
    <property type="match status" value="1"/>
</dbReference>
<dbReference type="OrthoDB" id="9761985at2"/>
<gene>
    <name evidence="7" type="ORF">EV688_11810</name>
</gene>
<dbReference type="AlphaFoldDB" id="A0A4R2KG47"/>
<keyword evidence="5" id="KW-0732">Signal</keyword>
<name>A0A4R2KG47_9GAMM</name>
<feature type="signal peptide" evidence="5">
    <location>
        <begin position="1"/>
        <end position="32"/>
    </location>
</feature>
<dbReference type="PROSITE" id="PS51006">
    <property type="entry name" value="PABS_2"/>
    <property type="match status" value="1"/>
</dbReference>
<proteinExistence type="inferred from homology"/>
<dbReference type="CDD" id="cd02440">
    <property type="entry name" value="AdoMet_MTases"/>
    <property type="match status" value="1"/>
</dbReference>
<dbReference type="NCBIfam" id="NF037959">
    <property type="entry name" value="MFS_SpdSyn"/>
    <property type="match status" value="1"/>
</dbReference>
<dbReference type="RefSeq" id="WP_117319300.1">
    <property type="nucleotide sequence ID" value="NZ_QQSW01000022.1"/>
</dbReference>
<feature type="chain" id="PRO_5020572019" evidence="5">
    <location>
        <begin position="33"/>
        <end position="290"/>
    </location>
</feature>
<dbReference type="InterPro" id="IPR029063">
    <property type="entry name" value="SAM-dependent_MTases_sf"/>
</dbReference>
<evidence type="ECO:0000259" key="6">
    <source>
        <dbReference type="PROSITE" id="PS51006"/>
    </source>
</evidence>
<dbReference type="SUPFAM" id="SSF53335">
    <property type="entry name" value="S-adenosyl-L-methionine-dependent methyltransferases"/>
    <property type="match status" value="1"/>
</dbReference>
<reference evidence="7 8" key="1">
    <citation type="submission" date="2019-03" db="EMBL/GenBank/DDBJ databases">
        <title>Genomic Encyclopedia of Type Strains, Phase IV (KMG-IV): sequencing the most valuable type-strain genomes for metagenomic binning, comparative biology and taxonomic classification.</title>
        <authorList>
            <person name="Goeker M."/>
        </authorList>
    </citation>
    <scope>NUCLEOTIDE SEQUENCE [LARGE SCALE GENOMIC DNA]</scope>
    <source>
        <strain evidence="7 8">DSM 23344</strain>
    </source>
</reference>
<dbReference type="GO" id="GO:0006596">
    <property type="term" value="P:polyamine biosynthetic process"/>
    <property type="evidence" value="ECO:0007669"/>
    <property type="project" value="UniProtKB-UniRule"/>
</dbReference>
<dbReference type="Pfam" id="PF01564">
    <property type="entry name" value="Spermine_synth"/>
    <property type="match status" value="1"/>
</dbReference>
<evidence type="ECO:0000256" key="5">
    <source>
        <dbReference type="SAM" id="SignalP"/>
    </source>
</evidence>
<dbReference type="Proteomes" id="UP000294980">
    <property type="component" value="Unassembled WGS sequence"/>
</dbReference>
<dbReference type="Gene3D" id="3.40.50.150">
    <property type="entry name" value="Vaccinia Virus protein VP39"/>
    <property type="match status" value="1"/>
</dbReference>
<evidence type="ECO:0000256" key="1">
    <source>
        <dbReference type="ARBA" id="ARBA00007867"/>
    </source>
</evidence>
<dbReference type="EMBL" id="SLWX01000018">
    <property type="protein sequence ID" value="TCO72583.1"/>
    <property type="molecule type" value="Genomic_DNA"/>
</dbReference>
<keyword evidence="3 4" id="KW-0620">Polyamine biosynthesis</keyword>
<evidence type="ECO:0000256" key="3">
    <source>
        <dbReference type="ARBA" id="ARBA00023115"/>
    </source>
</evidence>
<protein>
    <submittedName>
        <fullName evidence="7">Spermidine synthase</fullName>
    </submittedName>
</protein>
<keyword evidence="8" id="KW-1185">Reference proteome</keyword>
<evidence type="ECO:0000313" key="7">
    <source>
        <dbReference type="EMBL" id="TCO72583.1"/>
    </source>
</evidence>
<feature type="domain" description="PABS" evidence="6">
    <location>
        <begin position="23"/>
        <end position="261"/>
    </location>
</feature>
<dbReference type="GO" id="GO:0016740">
    <property type="term" value="F:transferase activity"/>
    <property type="evidence" value="ECO:0007669"/>
    <property type="project" value="UniProtKB-UniRule"/>
</dbReference>
<organism evidence="7 8">
    <name type="scientific">Chromatocurvus halotolerans</name>
    <dbReference type="NCBI Taxonomy" id="1132028"/>
    <lineage>
        <taxon>Bacteria</taxon>
        <taxon>Pseudomonadati</taxon>
        <taxon>Pseudomonadota</taxon>
        <taxon>Gammaproteobacteria</taxon>
        <taxon>Cellvibrionales</taxon>
        <taxon>Halieaceae</taxon>
        <taxon>Chromatocurvus</taxon>
    </lineage>
</organism>
<comment type="caution">
    <text evidence="7">The sequence shown here is derived from an EMBL/GenBank/DDBJ whole genome shotgun (WGS) entry which is preliminary data.</text>
</comment>
<evidence type="ECO:0000313" key="8">
    <source>
        <dbReference type="Proteomes" id="UP000294980"/>
    </source>
</evidence>
<evidence type="ECO:0000256" key="4">
    <source>
        <dbReference type="PROSITE-ProRule" id="PRU00354"/>
    </source>
</evidence>
<dbReference type="InterPro" id="IPR030374">
    <property type="entry name" value="PABS"/>
</dbReference>